<accession>A0A4Y9FSJ2</accession>
<sequence>MKKVLVGLVTVVATFFLTACGSNKDSLEGEYHLYWVASNTGEEHLDGESAGIMTIENSMMKGADNNSDDFIVDEEKSVFISESGREYPYTYKDGVLVFDGDQYYKIGTKAYQEKKKEIENQKKD</sequence>
<keyword evidence="1" id="KW-0732">Signal</keyword>
<evidence type="ECO:0000313" key="3">
    <source>
        <dbReference type="Proteomes" id="UP000297747"/>
    </source>
</evidence>
<dbReference type="RefSeq" id="WP_135051920.1">
    <property type="nucleotide sequence ID" value="NZ_CAKOCW010000005.1"/>
</dbReference>
<evidence type="ECO:0000313" key="2">
    <source>
        <dbReference type="EMBL" id="TFU31842.1"/>
    </source>
</evidence>
<dbReference type="PROSITE" id="PS51257">
    <property type="entry name" value="PROKAR_LIPOPROTEIN"/>
    <property type="match status" value="1"/>
</dbReference>
<reference evidence="2 3" key="1">
    <citation type="submission" date="2019-03" db="EMBL/GenBank/DDBJ databases">
        <title>Diversity of the mouse oral microbiome.</title>
        <authorList>
            <person name="Joseph S."/>
            <person name="Aduse-Opoku J."/>
            <person name="Curtis M."/>
            <person name="Wade W."/>
            <person name="Hashim A."/>
        </authorList>
    </citation>
    <scope>NUCLEOTIDE SEQUENCE [LARGE SCALE GENOMIC DNA]</scope>
    <source>
        <strain evidence="2 3">HT4</strain>
    </source>
</reference>
<evidence type="ECO:0008006" key="4">
    <source>
        <dbReference type="Google" id="ProtNLM"/>
    </source>
</evidence>
<comment type="caution">
    <text evidence="2">The sequence shown here is derived from an EMBL/GenBank/DDBJ whole genome shotgun (WGS) entry which is preliminary data.</text>
</comment>
<organism evidence="2 3">
    <name type="scientific">Streptococcus acidominimus</name>
    <dbReference type="NCBI Taxonomy" id="1326"/>
    <lineage>
        <taxon>Bacteria</taxon>
        <taxon>Bacillati</taxon>
        <taxon>Bacillota</taxon>
        <taxon>Bacilli</taxon>
        <taxon>Lactobacillales</taxon>
        <taxon>Streptococcaceae</taxon>
        <taxon>Streptococcus</taxon>
    </lineage>
</organism>
<gene>
    <name evidence="2" type="ORF">E4U01_00020</name>
</gene>
<feature type="signal peptide" evidence="1">
    <location>
        <begin position="1"/>
        <end position="19"/>
    </location>
</feature>
<feature type="chain" id="PRO_5039247637" description="Lipoprotein" evidence="1">
    <location>
        <begin position="20"/>
        <end position="124"/>
    </location>
</feature>
<evidence type="ECO:0000256" key="1">
    <source>
        <dbReference type="SAM" id="SignalP"/>
    </source>
</evidence>
<name>A0A4Y9FSJ2_STRAI</name>
<protein>
    <recommendedName>
        <fullName evidence="4">Lipoprotein</fullName>
    </recommendedName>
</protein>
<dbReference type="Proteomes" id="UP000297747">
    <property type="component" value="Unassembled WGS sequence"/>
</dbReference>
<dbReference type="AlphaFoldDB" id="A0A4Y9FSJ2"/>
<dbReference type="EMBL" id="SPQA01000001">
    <property type="protein sequence ID" value="TFU31842.1"/>
    <property type="molecule type" value="Genomic_DNA"/>
</dbReference>
<proteinExistence type="predicted"/>